<dbReference type="Proteomes" id="UP000185944">
    <property type="component" value="Unassembled WGS sequence"/>
</dbReference>
<keyword evidence="1" id="KW-0472">Membrane</keyword>
<gene>
    <name evidence="2" type="ORF">NEDG_00465</name>
</gene>
<proteinExistence type="predicted"/>
<reference evidence="2 3" key="1">
    <citation type="submission" date="2016-02" db="EMBL/GenBank/DDBJ databases">
        <title>Discovery of a natural microsporidian pathogen with a broad tissue tropism in Caenorhabditis elegans.</title>
        <authorList>
            <person name="Luallen R.J."/>
            <person name="Reinke A.W."/>
            <person name="Tong L."/>
            <person name="Botts M.R."/>
            <person name="Felix M.-A."/>
            <person name="Troemel E.R."/>
        </authorList>
    </citation>
    <scope>NUCLEOTIDE SEQUENCE [LARGE SCALE GENOMIC DNA]</scope>
    <source>
        <strain evidence="2 3">JUm2807</strain>
    </source>
</reference>
<organism evidence="2 3">
    <name type="scientific">Nematocida displodere</name>
    <dbReference type="NCBI Taxonomy" id="1805483"/>
    <lineage>
        <taxon>Eukaryota</taxon>
        <taxon>Fungi</taxon>
        <taxon>Fungi incertae sedis</taxon>
        <taxon>Microsporidia</taxon>
        <taxon>Nematocida</taxon>
    </lineage>
</organism>
<sequence length="261" mass="29914">MYKEDECGIIRLVRADKLDREIDLLQRDPITMRTYLSLSIECLNKKKDFVIAVVVLDSPQDMIDDFLPSESIRKGMVYLGESINMHRFEVSLSNPTVLSIFKKDVRDPISQGAIKGIYYYNLPYLQLGTFLTPVVSRAIQARDKGPDCTPNLLNEMMGLLPILLTTTYIGRDEDYAKNSVFHQYLQSCKILEDLPCPKEASERAIEQERQIIYLSLLGLIFWSILACCFQMYHQIISMVIIIAHLITGGICLLLVWVNRIL</sequence>
<evidence type="ECO:0000313" key="3">
    <source>
        <dbReference type="Proteomes" id="UP000185944"/>
    </source>
</evidence>
<name>A0A177EKU4_9MICR</name>
<keyword evidence="3" id="KW-1185">Reference proteome</keyword>
<dbReference type="AlphaFoldDB" id="A0A177EKU4"/>
<dbReference type="EMBL" id="LTDL01000014">
    <property type="protein sequence ID" value="OAG31990.1"/>
    <property type="molecule type" value="Genomic_DNA"/>
</dbReference>
<dbReference type="GeneID" id="93646815"/>
<dbReference type="OrthoDB" id="2195166at2759"/>
<comment type="caution">
    <text evidence="2">The sequence shown here is derived from an EMBL/GenBank/DDBJ whole genome shotgun (WGS) entry which is preliminary data.</text>
</comment>
<dbReference type="Pfam" id="PF17010">
    <property type="entry name" value="DUF5092"/>
    <property type="match status" value="1"/>
</dbReference>
<feature type="transmembrane region" description="Helical" evidence="1">
    <location>
        <begin position="211"/>
        <end position="232"/>
    </location>
</feature>
<dbReference type="VEuPathDB" id="MicrosporidiaDB:NEDG_00465"/>
<feature type="transmembrane region" description="Helical" evidence="1">
    <location>
        <begin position="238"/>
        <end position="257"/>
    </location>
</feature>
<evidence type="ECO:0000313" key="2">
    <source>
        <dbReference type="EMBL" id="OAG31990.1"/>
    </source>
</evidence>
<keyword evidence="1" id="KW-1133">Transmembrane helix</keyword>
<dbReference type="InterPro" id="IPR031537">
    <property type="entry name" value="DUF5092"/>
</dbReference>
<evidence type="ECO:0000256" key="1">
    <source>
        <dbReference type="SAM" id="Phobius"/>
    </source>
</evidence>
<accession>A0A177EKU4</accession>
<protein>
    <submittedName>
        <fullName evidence="2">Uncharacterized protein</fullName>
    </submittedName>
</protein>
<keyword evidence="1" id="KW-0812">Transmembrane</keyword>
<dbReference type="RefSeq" id="XP_067545591.1">
    <property type="nucleotide sequence ID" value="XM_067687883.1"/>
</dbReference>